<protein>
    <recommendedName>
        <fullName evidence="4">Lipoprotein CseA</fullName>
    </recommendedName>
</protein>
<keyword evidence="3" id="KW-1185">Reference proteome</keyword>
<gene>
    <name evidence="2" type="ORF">ACIGW0_09510</name>
</gene>
<feature type="region of interest" description="Disordered" evidence="1">
    <location>
        <begin position="81"/>
        <end position="121"/>
    </location>
</feature>
<evidence type="ECO:0000256" key="1">
    <source>
        <dbReference type="SAM" id="MobiDB-lite"/>
    </source>
</evidence>
<proteinExistence type="predicted"/>
<feature type="compositionally biased region" description="Low complexity" evidence="1">
    <location>
        <begin position="99"/>
        <end position="115"/>
    </location>
</feature>
<comment type="caution">
    <text evidence="2">The sequence shown here is derived from an EMBL/GenBank/DDBJ whole genome shotgun (WGS) entry which is preliminary data.</text>
</comment>
<evidence type="ECO:0000313" key="3">
    <source>
        <dbReference type="Proteomes" id="UP001614391"/>
    </source>
</evidence>
<dbReference type="RefSeq" id="WP_399612669.1">
    <property type="nucleotide sequence ID" value="NZ_JBITYT010000003.1"/>
</dbReference>
<feature type="compositionally biased region" description="Basic and acidic residues" evidence="1">
    <location>
        <begin position="87"/>
        <end position="97"/>
    </location>
</feature>
<sequence>MRGIDGGPDDEADGGRHGGPGGGPAFGGPGFEGPGPDDGPGFGGGDRLSTGRRRPRRAARAAGATAAAGLVAVGLSLAACSTGGTGSRDEGAARTDEVAAAAPTSAAPSAGSGPRSAERVDPIELLKADPKLGKRFKADLKPCAADSYPVDASYGNLTNAPAPDVVVNVMTCGDGIGIGTYVYRNASDGYENVFGAEDAGVYATIDRGDLIVTKQVYAEGDPVAYPSGEDVFTYRWSGNRFTQHDWVHNDYSRSVGEGEGLEPAPSEPPAG</sequence>
<feature type="compositionally biased region" description="Basic residues" evidence="1">
    <location>
        <begin position="50"/>
        <end position="59"/>
    </location>
</feature>
<feature type="region of interest" description="Disordered" evidence="1">
    <location>
        <begin position="1"/>
        <end position="63"/>
    </location>
</feature>
<name>A0ABW8CRZ9_STRBI</name>
<feature type="compositionally biased region" description="Gly residues" evidence="1">
    <location>
        <begin position="17"/>
        <end position="46"/>
    </location>
</feature>
<reference evidence="2 3" key="1">
    <citation type="submission" date="2024-10" db="EMBL/GenBank/DDBJ databases">
        <title>The Natural Products Discovery Center: Release of the First 8490 Sequenced Strains for Exploring Actinobacteria Biosynthetic Diversity.</title>
        <authorList>
            <person name="Kalkreuter E."/>
            <person name="Kautsar S.A."/>
            <person name="Yang D."/>
            <person name="Bader C.D."/>
            <person name="Teijaro C.N."/>
            <person name="Fluegel L."/>
            <person name="Davis C.M."/>
            <person name="Simpson J.R."/>
            <person name="Lauterbach L."/>
            <person name="Steele A.D."/>
            <person name="Gui C."/>
            <person name="Meng S."/>
            <person name="Li G."/>
            <person name="Viehrig K."/>
            <person name="Ye F."/>
            <person name="Su P."/>
            <person name="Kiefer A.F."/>
            <person name="Nichols A."/>
            <person name="Cepeda A.J."/>
            <person name="Yan W."/>
            <person name="Fan B."/>
            <person name="Jiang Y."/>
            <person name="Adhikari A."/>
            <person name="Zheng C.-J."/>
            <person name="Schuster L."/>
            <person name="Cowan T.M."/>
            <person name="Smanski M.J."/>
            <person name="Chevrette M.G."/>
            <person name="De Carvalho L.P.S."/>
            <person name="Shen B."/>
        </authorList>
    </citation>
    <scope>NUCLEOTIDE SEQUENCE [LARGE SCALE GENOMIC DNA]</scope>
    <source>
        <strain evidence="2 3">NPDC053346</strain>
    </source>
</reference>
<dbReference type="EMBL" id="JBITYT010000003">
    <property type="protein sequence ID" value="MFI9119616.1"/>
    <property type="molecule type" value="Genomic_DNA"/>
</dbReference>
<evidence type="ECO:0000313" key="2">
    <source>
        <dbReference type="EMBL" id="MFI9119616.1"/>
    </source>
</evidence>
<evidence type="ECO:0008006" key="4">
    <source>
        <dbReference type="Google" id="ProtNLM"/>
    </source>
</evidence>
<accession>A0ABW8CRZ9</accession>
<organism evidence="2 3">
    <name type="scientific">Streptomyces bikiniensis</name>
    <dbReference type="NCBI Taxonomy" id="1896"/>
    <lineage>
        <taxon>Bacteria</taxon>
        <taxon>Bacillati</taxon>
        <taxon>Actinomycetota</taxon>
        <taxon>Actinomycetes</taxon>
        <taxon>Kitasatosporales</taxon>
        <taxon>Streptomycetaceae</taxon>
        <taxon>Streptomyces</taxon>
    </lineage>
</organism>
<dbReference type="Proteomes" id="UP001614391">
    <property type="component" value="Unassembled WGS sequence"/>
</dbReference>